<evidence type="ECO:0000313" key="2">
    <source>
        <dbReference type="EMBL" id="SDN95429.1"/>
    </source>
</evidence>
<evidence type="ECO:0000256" key="1">
    <source>
        <dbReference type="SAM" id="Phobius"/>
    </source>
</evidence>
<keyword evidence="1" id="KW-0472">Membrane</keyword>
<dbReference type="EMBL" id="FNID01000041">
    <property type="protein sequence ID" value="SDN95429.1"/>
    <property type="molecule type" value="Genomic_DNA"/>
</dbReference>
<gene>
    <name evidence="2" type="ORF">SAMN05192585_14118</name>
</gene>
<dbReference type="RefSeq" id="WP_162840435.1">
    <property type="nucleotide sequence ID" value="NZ_FNID01000041.1"/>
</dbReference>
<reference evidence="2 3" key="1">
    <citation type="submission" date="2016-10" db="EMBL/GenBank/DDBJ databases">
        <authorList>
            <person name="de Groot N.N."/>
        </authorList>
    </citation>
    <scope>NUCLEOTIDE SEQUENCE [LARGE SCALE GENOMIC DNA]</scope>
    <source>
        <strain evidence="2 3">CGMCC 1.5012</strain>
    </source>
</reference>
<evidence type="ECO:0000313" key="3">
    <source>
        <dbReference type="Proteomes" id="UP000199182"/>
    </source>
</evidence>
<feature type="transmembrane region" description="Helical" evidence="1">
    <location>
        <begin position="355"/>
        <end position="374"/>
    </location>
</feature>
<sequence length="417" mass="48441">MWYIYYIMMAIILGLGFLLSYRGQSKQKNLIFLGISFVMLVVIASLRYEVGDDYYNYMMVFNSIKNTPLTGAITYNYEPGFFLWCKLIQLFTPHFQWFYALSAIATTALVFWFIYKESKLPFLSVYLYMTLMFYYWSLSLMRQIFAAAICTLSIKFIREKKFIPFLLIVLAAASFHKSALIMLPIFFIAQIKFNWKSVSILGGAALLCFIFANDIMSFVVNLLGSAYTDASKYAQGSLIIYGIFPTFVFIAAWCFKKKLLEQDPTNNVYLNFMFYSCVISLFIARVFIVERFAVYFFLSSIVLIPNMIMTLKAPQEKLTAIEDAKSEIKILKGSQLKTKQQELLKLSNEIKDSKVFFGFALGCVVVFTLFYHMFGFSHNYYKVQNYQTIFDKHPIEKFAGQRQQNQNYLDSIGYPID</sequence>
<feature type="transmembrane region" description="Helical" evidence="1">
    <location>
        <begin position="127"/>
        <end position="156"/>
    </location>
</feature>
<organism evidence="2 3">
    <name type="scientific">Acetanaerobacterium elongatum</name>
    <dbReference type="NCBI Taxonomy" id="258515"/>
    <lineage>
        <taxon>Bacteria</taxon>
        <taxon>Bacillati</taxon>
        <taxon>Bacillota</taxon>
        <taxon>Clostridia</taxon>
        <taxon>Eubacteriales</taxon>
        <taxon>Oscillospiraceae</taxon>
        <taxon>Acetanaerobacterium</taxon>
    </lineage>
</organism>
<keyword evidence="3" id="KW-1185">Reference proteome</keyword>
<name>A0A1H0FLT8_9FIRM</name>
<feature type="transmembrane region" description="Helical" evidence="1">
    <location>
        <begin position="267"/>
        <end position="288"/>
    </location>
</feature>
<feature type="transmembrane region" description="Helical" evidence="1">
    <location>
        <begin position="30"/>
        <end position="48"/>
    </location>
</feature>
<feature type="transmembrane region" description="Helical" evidence="1">
    <location>
        <begin position="162"/>
        <end position="188"/>
    </location>
</feature>
<dbReference type="Proteomes" id="UP000199182">
    <property type="component" value="Unassembled WGS sequence"/>
</dbReference>
<protein>
    <submittedName>
        <fullName evidence="2">EpsG family protein</fullName>
    </submittedName>
</protein>
<feature type="transmembrane region" description="Helical" evidence="1">
    <location>
        <begin position="200"/>
        <end position="227"/>
    </location>
</feature>
<dbReference type="STRING" id="258515.SAMN05192585_14118"/>
<feature type="transmembrane region" description="Helical" evidence="1">
    <location>
        <begin position="6"/>
        <end position="23"/>
    </location>
</feature>
<accession>A0A1H0FLT8</accession>
<proteinExistence type="predicted"/>
<dbReference type="AlphaFoldDB" id="A0A1H0FLT8"/>
<keyword evidence="1" id="KW-1133">Transmembrane helix</keyword>
<dbReference type="Pfam" id="PF14897">
    <property type="entry name" value="EpsG"/>
    <property type="match status" value="1"/>
</dbReference>
<keyword evidence="1" id="KW-0812">Transmembrane</keyword>
<feature type="transmembrane region" description="Helical" evidence="1">
    <location>
        <begin position="233"/>
        <end position="255"/>
    </location>
</feature>
<feature type="transmembrane region" description="Helical" evidence="1">
    <location>
        <begin position="97"/>
        <end position="115"/>
    </location>
</feature>
<dbReference type="InterPro" id="IPR049458">
    <property type="entry name" value="EpsG-like"/>
</dbReference>